<reference evidence="2 4" key="1">
    <citation type="journal article" date="2018" name="Int. J. Syst. Evol. Microbiol.">
        <title>Micromonospora globbae sp. nov., an endophytic actinomycete isolated from roots of Globba winitii C. H. Wright.</title>
        <authorList>
            <person name="Kuncharoen N."/>
            <person name="Pittayakhajonwut P."/>
            <person name="Tanasupawat S."/>
        </authorList>
    </citation>
    <scope>NUCLEOTIDE SEQUENCE [LARGE SCALE GENOMIC DNA]</scope>
    <source>
        <strain evidence="2 4">WPS1-2</strain>
    </source>
</reference>
<dbReference type="EMBL" id="RAQQ01000028">
    <property type="protein sequence ID" value="RKF24028.1"/>
    <property type="molecule type" value="Genomic_DNA"/>
</dbReference>
<feature type="transmembrane region" description="Helical" evidence="1">
    <location>
        <begin position="46"/>
        <end position="66"/>
    </location>
</feature>
<dbReference type="Proteomes" id="UP001432190">
    <property type="component" value="Chromosome"/>
</dbReference>
<evidence type="ECO:0000313" key="5">
    <source>
        <dbReference type="Proteomes" id="UP001432190"/>
    </source>
</evidence>
<feature type="transmembrane region" description="Helical" evidence="1">
    <location>
        <begin position="127"/>
        <end position="147"/>
    </location>
</feature>
<feature type="transmembrane region" description="Helical" evidence="1">
    <location>
        <begin position="188"/>
        <end position="206"/>
    </location>
</feature>
<evidence type="ECO:0000313" key="2">
    <source>
        <dbReference type="EMBL" id="RKF24028.1"/>
    </source>
</evidence>
<proteinExistence type="predicted"/>
<dbReference type="InterPro" id="IPR009339">
    <property type="entry name" value="DUF998"/>
</dbReference>
<feature type="transmembrane region" description="Helical" evidence="1">
    <location>
        <begin position="154"/>
        <end position="176"/>
    </location>
</feature>
<sequence>MSKAPLICGTAAGPLFVLSLLIQGATRDGYDPLRHPVSSLALGHHGWVQTATFLVAGVLTAVLAVGLRRTLPRGPGRLWGPLFVGVWALGLVGAGLFTTDPVSGYPPGSPDRLPAYSSTHAALHDGVSLLAFIAIMGACIVFTLRFVAGNQWRWAFYSATTAAVVLVALGLSNAAFAQSQNLVAFGGLFQRIMIVVAWLWLTLLAWKTYRSDERSRPGARVG</sequence>
<keyword evidence="5" id="KW-1185">Reference proteome</keyword>
<name>A0A420ETL8_9ACTN</name>
<dbReference type="OrthoDB" id="8159487at2"/>
<dbReference type="RefSeq" id="WP_120331629.1">
    <property type="nucleotide sequence ID" value="NZ_CP108084.1"/>
</dbReference>
<dbReference type="AlphaFoldDB" id="A0A420ETL8"/>
<accession>A0A420ETL8</accession>
<protein>
    <submittedName>
        <fullName evidence="2">DUF998 domain-containing protein</fullName>
    </submittedName>
</protein>
<dbReference type="Proteomes" id="UP000285744">
    <property type="component" value="Unassembled WGS sequence"/>
</dbReference>
<evidence type="ECO:0000256" key="1">
    <source>
        <dbReference type="SAM" id="Phobius"/>
    </source>
</evidence>
<evidence type="ECO:0000313" key="3">
    <source>
        <dbReference type="EMBL" id="WUP52109.1"/>
    </source>
</evidence>
<evidence type="ECO:0000313" key="4">
    <source>
        <dbReference type="Proteomes" id="UP000285744"/>
    </source>
</evidence>
<keyword evidence="1" id="KW-1133">Transmembrane helix</keyword>
<keyword evidence="1" id="KW-0472">Membrane</keyword>
<dbReference type="Pfam" id="PF06197">
    <property type="entry name" value="DUF998"/>
    <property type="match status" value="1"/>
</dbReference>
<reference evidence="3" key="2">
    <citation type="submission" date="2022-10" db="EMBL/GenBank/DDBJ databases">
        <title>The complete genomes of actinobacterial strains from the NBC collection.</title>
        <authorList>
            <person name="Joergensen T.S."/>
            <person name="Alvarez Arevalo M."/>
            <person name="Sterndorff E.B."/>
            <person name="Faurdal D."/>
            <person name="Vuksanovic O."/>
            <person name="Mourched A.-S."/>
            <person name="Charusanti P."/>
            <person name="Shaw S."/>
            <person name="Blin K."/>
            <person name="Weber T."/>
        </authorList>
    </citation>
    <scope>NUCLEOTIDE SEQUENCE</scope>
    <source>
        <strain evidence="3">NBC_00256</strain>
    </source>
</reference>
<gene>
    <name evidence="2" type="ORF">D7I43_28235</name>
    <name evidence="3" type="ORF">OG994_11555</name>
</gene>
<organism evidence="2 4">
    <name type="scientific">Micromonospora globbae</name>
    <dbReference type="NCBI Taxonomy" id="1894969"/>
    <lineage>
        <taxon>Bacteria</taxon>
        <taxon>Bacillati</taxon>
        <taxon>Actinomycetota</taxon>
        <taxon>Actinomycetes</taxon>
        <taxon>Micromonosporales</taxon>
        <taxon>Micromonosporaceae</taxon>
        <taxon>Micromonospora</taxon>
    </lineage>
</organism>
<dbReference type="EMBL" id="CP108084">
    <property type="protein sequence ID" value="WUP52109.1"/>
    <property type="molecule type" value="Genomic_DNA"/>
</dbReference>
<keyword evidence="1" id="KW-0812">Transmembrane</keyword>
<feature type="transmembrane region" description="Helical" evidence="1">
    <location>
        <begin position="78"/>
        <end position="97"/>
    </location>
</feature>